<comment type="similarity">
    <text evidence="1 4">Belongs to the aldehyde dehydrogenase family.</text>
</comment>
<dbReference type="FunFam" id="3.40.605.10:FF:000007">
    <property type="entry name" value="NAD/NADP-dependent betaine aldehyde dehydrogenase"/>
    <property type="match status" value="1"/>
</dbReference>
<evidence type="ECO:0000256" key="4">
    <source>
        <dbReference type="RuleBase" id="RU003345"/>
    </source>
</evidence>
<dbReference type="SUPFAM" id="SSF53720">
    <property type="entry name" value="ALDH-like"/>
    <property type="match status" value="1"/>
</dbReference>
<keyword evidence="7" id="KW-1185">Reference proteome</keyword>
<dbReference type="Proteomes" id="UP000198866">
    <property type="component" value="Unassembled WGS sequence"/>
</dbReference>
<dbReference type="InterPro" id="IPR016161">
    <property type="entry name" value="Ald_DH/histidinol_DH"/>
</dbReference>
<dbReference type="AlphaFoldDB" id="A0A1H7CGQ7"/>
<dbReference type="Gene3D" id="3.40.309.10">
    <property type="entry name" value="Aldehyde Dehydrogenase, Chain A, domain 2"/>
    <property type="match status" value="1"/>
</dbReference>
<evidence type="ECO:0000256" key="3">
    <source>
        <dbReference type="PROSITE-ProRule" id="PRU10007"/>
    </source>
</evidence>
<dbReference type="GO" id="GO:0016620">
    <property type="term" value="F:oxidoreductase activity, acting on the aldehyde or oxo group of donors, NAD or NADP as acceptor"/>
    <property type="evidence" value="ECO:0007669"/>
    <property type="project" value="InterPro"/>
</dbReference>
<dbReference type="Pfam" id="PF00171">
    <property type="entry name" value="Aldedh"/>
    <property type="match status" value="1"/>
</dbReference>
<dbReference type="InterPro" id="IPR016163">
    <property type="entry name" value="Ald_DH_C"/>
</dbReference>
<reference evidence="7" key="1">
    <citation type="submission" date="2016-10" db="EMBL/GenBank/DDBJ databases">
        <authorList>
            <person name="Varghese N."/>
            <person name="Submissions S."/>
        </authorList>
    </citation>
    <scope>NUCLEOTIDE SEQUENCE [LARGE SCALE GENOMIC DNA]</scope>
    <source>
        <strain evidence="7">LMG 26031</strain>
    </source>
</reference>
<dbReference type="Gene3D" id="3.40.605.10">
    <property type="entry name" value="Aldehyde Dehydrogenase, Chain A, domain 1"/>
    <property type="match status" value="1"/>
</dbReference>
<dbReference type="InterPro" id="IPR029510">
    <property type="entry name" value="Ald_DH_CS_GLU"/>
</dbReference>
<evidence type="ECO:0000256" key="1">
    <source>
        <dbReference type="ARBA" id="ARBA00009986"/>
    </source>
</evidence>
<dbReference type="RefSeq" id="WP_090869966.1">
    <property type="nucleotide sequence ID" value="NZ_FNYE01000022.1"/>
</dbReference>
<evidence type="ECO:0000256" key="2">
    <source>
        <dbReference type="ARBA" id="ARBA00023002"/>
    </source>
</evidence>
<feature type="active site" evidence="3">
    <location>
        <position position="256"/>
    </location>
</feature>
<dbReference type="OrthoDB" id="5887723at2"/>
<dbReference type="InterPro" id="IPR016162">
    <property type="entry name" value="Ald_DH_N"/>
</dbReference>
<keyword evidence="2 4" id="KW-0560">Oxidoreductase</keyword>
<dbReference type="STRING" id="667676.SAMN05192539_102224"/>
<evidence type="ECO:0000313" key="7">
    <source>
        <dbReference type="Proteomes" id="UP000198866"/>
    </source>
</evidence>
<evidence type="ECO:0000313" key="6">
    <source>
        <dbReference type="EMBL" id="SEJ88879.1"/>
    </source>
</evidence>
<dbReference type="InterPro" id="IPR015590">
    <property type="entry name" value="Aldehyde_DH_dom"/>
</dbReference>
<proteinExistence type="inferred from homology"/>
<evidence type="ECO:0000259" key="5">
    <source>
        <dbReference type="Pfam" id="PF00171"/>
    </source>
</evidence>
<accession>A0A1H7CGQ7</accession>
<dbReference type="EMBL" id="FNYE01000022">
    <property type="protein sequence ID" value="SEJ88879.1"/>
    <property type="molecule type" value="Genomic_DNA"/>
</dbReference>
<name>A0A1H7CGQ7_9BURK</name>
<feature type="domain" description="Aldehyde dehydrogenase" evidence="5">
    <location>
        <begin position="25"/>
        <end position="481"/>
    </location>
</feature>
<dbReference type="PANTHER" id="PTHR11699">
    <property type="entry name" value="ALDEHYDE DEHYDROGENASE-RELATED"/>
    <property type="match status" value="1"/>
</dbReference>
<dbReference type="PROSITE" id="PS00687">
    <property type="entry name" value="ALDEHYDE_DEHYDR_GLU"/>
    <property type="match status" value="1"/>
</dbReference>
<protein>
    <submittedName>
        <fullName evidence="6">Aldehyde dehydrogenase (NAD+)</fullName>
    </submittedName>
</protein>
<sequence>MALSPSHQRSLDVPGRLFIGGAFVECDGAPSVEHVNPSTGRPQADVPVASASDIHRAVKAAKAAQRAWMEMGPRARTQSFRRLGELLEANREQLTFLGARESGIPVALPMMDMALGWVDHYMGWIDKIEGSYGESYPAPGFNYTRREPYGVVGVIIPWNGPLMATCMMALPAIAAGNGVVLKPPTLAPFVALRIAELAHQAGFPAGLFNVVPGEAEAGEALVAHPDVGKVTFTGGEGVARRVMATAAACLKPVALELGGKSANLVFEDADLDAAAVQAVYGALGLSGQGCVNPTRLLVHRTRYDELVARAVAVAASMRIGDPFDPATVAGPVICQSACDRILGIIAQARCEAKLVAGGERLGGELAGGYFIQPTVFADVEPGSALEQNEVFGPVLSITLFADDAEALAIANGTRYGLGAYLHTNDLDRAHAFAERLDAGYVNINGFASMAPGAPFGGYRQSGFGRVGGWAGMEEYLQLKNVFVARREGKR</sequence>
<gene>
    <name evidence="6" type="ORF">SAMN05192539_102224</name>
</gene>
<organism evidence="6 7">
    <name type="scientific">Paraburkholderia diazotrophica</name>
    <dbReference type="NCBI Taxonomy" id="667676"/>
    <lineage>
        <taxon>Bacteria</taxon>
        <taxon>Pseudomonadati</taxon>
        <taxon>Pseudomonadota</taxon>
        <taxon>Betaproteobacteria</taxon>
        <taxon>Burkholderiales</taxon>
        <taxon>Burkholderiaceae</taxon>
        <taxon>Paraburkholderia</taxon>
    </lineage>
</organism>